<gene>
    <name evidence="2" type="ORF">J2T15_004254</name>
</gene>
<dbReference type="Pfam" id="PF07833">
    <property type="entry name" value="Cu_amine_oxidN1"/>
    <property type="match status" value="1"/>
</dbReference>
<comment type="caution">
    <text evidence="2">The sequence shown here is derived from an EMBL/GenBank/DDBJ whole genome shotgun (WGS) entry which is preliminary data.</text>
</comment>
<evidence type="ECO:0000259" key="1">
    <source>
        <dbReference type="Pfam" id="PF07833"/>
    </source>
</evidence>
<dbReference type="SUPFAM" id="SSF55383">
    <property type="entry name" value="Copper amine oxidase, domain N"/>
    <property type="match status" value="3"/>
</dbReference>
<sequence>MGSLTGAHAYASTPSAAVSEKLVSDPIRVLWNQDLVSLSHAPVIRNGRVLIPLRDLSTQFGALVHWNGNSKKIAIVHPDSTVEFILGSKNFSQNGKQSVFEVPPTTINGVTYVPLRFFSALMNTDIQWNGKNKTVEITYWKPLLTTTIGDTTVWLNTDSKTLYYSDGYTSPVAIKNAVHELNGSWGTVSIGAEKLGESLLVTIFDNFGEPHINDQISRVIIKDGSIVARSSVLYWNNRDNEKSISTYNGNAIMLDAAVLNLVKPDGTITLSYDLSEITGLDTVFTVEAVFDDYLLVRTHDSRMLIGIRLSTKEFVYLYKQLFTVEEQSLLDQWPRAEIDYPGDQLTLLHRKGNVLTFTRQPAKAYHGGGWGELTASYTIPQQ</sequence>
<proteinExistence type="predicted"/>
<dbReference type="InterPro" id="IPR012854">
    <property type="entry name" value="Cu_amine_oxidase-like_N"/>
</dbReference>
<dbReference type="EMBL" id="JAUSSU010000008">
    <property type="protein sequence ID" value="MDQ0114798.1"/>
    <property type="molecule type" value="Genomic_DNA"/>
</dbReference>
<dbReference type="RefSeq" id="WP_307206175.1">
    <property type="nucleotide sequence ID" value="NZ_JAUSSU010000008.1"/>
</dbReference>
<dbReference type="Gene3D" id="3.30.457.10">
    <property type="entry name" value="Copper amine oxidase-like, N-terminal domain"/>
    <property type="match status" value="1"/>
</dbReference>
<reference evidence="2 3" key="1">
    <citation type="submission" date="2023-07" db="EMBL/GenBank/DDBJ databases">
        <title>Sorghum-associated microbial communities from plants grown in Nebraska, USA.</title>
        <authorList>
            <person name="Schachtman D."/>
        </authorList>
    </citation>
    <scope>NUCLEOTIDE SEQUENCE [LARGE SCALE GENOMIC DNA]</scope>
    <source>
        <strain evidence="2 3">CC482</strain>
    </source>
</reference>
<feature type="domain" description="Copper amine oxidase-like N-terminal" evidence="1">
    <location>
        <begin position="33"/>
        <end position="137"/>
    </location>
</feature>
<keyword evidence="3" id="KW-1185">Reference proteome</keyword>
<evidence type="ECO:0000313" key="2">
    <source>
        <dbReference type="EMBL" id="MDQ0114798.1"/>
    </source>
</evidence>
<accession>A0ABT9U5E6</accession>
<name>A0ABT9U5E6_PAEHA</name>
<protein>
    <recommendedName>
        <fullName evidence="1">Copper amine oxidase-like N-terminal domain-containing protein</fullName>
    </recommendedName>
</protein>
<organism evidence="2 3">
    <name type="scientific">Paenibacillus harenae</name>
    <dbReference type="NCBI Taxonomy" id="306543"/>
    <lineage>
        <taxon>Bacteria</taxon>
        <taxon>Bacillati</taxon>
        <taxon>Bacillota</taxon>
        <taxon>Bacilli</taxon>
        <taxon>Bacillales</taxon>
        <taxon>Paenibacillaceae</taxon>
        <taxon>Paenibacillus</taxon>
    </lineage>
</organism>
<evidence type="ECO:0000313" key="3">
    <source>
        <dbReference type="Proteomes" id="UP001229346"/>
    </source>
</evidence>
<dbReference type="InterPro" id="IPR036582">
    <property type="entry name" value="Mao_N_sf"/>
</dbReference>
<dbReference type="Proteomes" id="UP001229346">
    <property type="component" value="Unassembled WGS sequence"/>
</dbReference>